<protein>
    <submittedName>
        <fullName evidence="1">Uncharacterized protein</fullName>
    </submittedName>
</protein>
<comment type="caution">
    <text evidence="1">The sequence shown here is derived from an EMBL/GenBank/DDBJ whole genome shotgun (WGS) entry which is preliminary data.</text>
</comment>
<organism evidence="1 2">
    <name type="scientific">Streptomyces thermogriseus</name>
    <dbReference type="NCBI Taxonomy" id="75292"/>
    <lineage>
        <taxon>Bacteria</taxon>
        <taxon>Bacillati</taxon>
        <taxon>Actinomycetota</taxon>
        <taxon>Actinomycetes</taxon>
        <taxon>Kitasatosporales</taxon>
        <taxon>Streptomycetaceae</taxon>
        <taxon>Streptomyces</taxon>
    </lineage>
</organism>
<dbReference type="EMBL" id="BAAAHU010000047">
    <property type="protein sequence ID" value="GAA1013733.1"/>
    <property type="molecule type" value="Genomic_DNA"/>
</dbReference>
<reference evidence="1 2" key="1">
    <citation type="journal article" date="2019" name="Int. J. Syst. Evol. Microbiol.">
        <title>The Global Catalogue of Microorganisms (GCM) 10K type strain sequencing project: providing services to taxonomists for standard genome sequencing and annotation.</title>
        <authorList>
            <consortium name="The Broad Institute Genomics Platform"/>
            <consortium name="The Broad Institute Genome Sequencing Center for Infectious Disease"/>
            <person name="Wu L."/>
            <person name="Ma J."/>
        </authorList>
    </citation>
    <scope>NUCLEOTIDE SEQUENCE [LARGE SCALE GENOMIC DNA]</scope>
    <source>
        <strain evidence="1 2">JCM 11269</strain>
    </source>
</reference>
<dbReference type="Proteomes" id="UP001501072">
    <property type="component" value="Unassembled WGS sequence"/>
</dbReference>
<gene>
    <name evidence="1" type="ORF">GCM10009564_41400</name>
</gene>
<keyword evidence="2" id="KW-1185">Reference proteome</keyword>
<name>A0ABN1T3H3_9ACTN</name>
<evidence type="ECO:0000313" key="1">
    <source>
        <dbReference type="EMBL" id="GAA1013733.1"/>
    </source>
</evidence>
<sequence>MIVAIGVGFSQADRASSPAETAPAAATARRRRPADCSVVMCEGYLAHPAPHPRGVRRVGERGRAHGPLCARFVSAGGVRTRCRRVGTRVGVSGG</sequence>
<accession>A0ABN1T3H3</accession>
<proteinExistence type="predicted"/>
<evidence type="ECO:0000313" key="2">
    <source>
        <dbReference type="Proteomes" id="UP001501072"/>
    </source>
</evidence>